<dbReference type="InterPro" id="IPR027786">
    <property type="entry name" value="Nse4/EID"/>
</dbReference>
<dbReference type="GO" id="GO:0006281">
    <property type="term" value="P:DNA repair"/>
    <property type="evidence" value="ECO:0007669"/>
    <property type="project" value="UniProtKB-UniRule"/>
</dbReference>
<evidence type="ECO:0000256" key="3">
    <source>
        <dbReference type="ARBA" id="ARBA00022763"/>
    </source>
</evidence>
<evidence type="ECO:0000256" key="8">
    <source>
        <dbReference type="SAM" id="MobiDB-lite"/>
    </source>
</evidence>
<evidence type="ECO:0000256" key="6">
    <source>
        <dbReference type="ARBA" id="ARBA00023242"/>
    </source>
</evidence>
<dbReference type="InterPro" id="IPR014854">
    <property type="entry name" value="Nse4_C"/>
</dbReference>
<dbReference type="GO" id="GO:0006310">
    <property type="term" value="P:DNA recombination"/>
    <property type="evidence" value="ECO:0007669"/>
    <property type="project" value="UniProtKB-UniRule"/>
</dbReference>
<feature type="compositionally biased region" description="Acidic residues" evidence="8">
    <location>
        <begin position="68"/>
        <end position="82"/>
    </location>
</feature>
<evidence type="ECO:0000256" key="5">
    <source>
        <dbReference type="ARBA" id="ARBA00023204"/>
    </source>
</evidence>
<dbReference type="Pfam" id="PF08743">
    <property type="entry name" value="Nse4_C"/>
    <property type="match status" value="1"/>
</dbReference>
<evidence type="ECO:0000256" key="4">
    <source>
        <dbReference type="ARBA" id="ARBA00023172"/>
    </source>
</evidence>
<keyword evidence="12" id="KW-1185">Reference proteome</keyword>
<dbReference type="PANTHER" id="PTHR16140">
    <property type="entry name" value="NON-STRUCTURAL MAINTENANCE OF CHROMOSOMES ELEMENT 4"/>
    <property type="match status" value="1"/>
</dbReference>
<feature type="domain" description="Nse4/EID protein Nse3/MAGE-binding" evidence="10">
    <location>
        <begin position="138"/>
        <end position="191"/>
    </location>
</feature>
<comment type="subunit">
    <text evidence="7">Component of the SMC5-SMC6 complex.</text>
</comment>
<gene>
    <name evidence="11" type="ORF">QBC37DRAFT_13736</name>
</gene>
<comment type="function">
    <text evidence="7">Component of the SMC5-SMC6 complex, that promotes sister chromatid alignment after DNA damage and facilitates double-stranded DNA breaks (DSBs) repair via homologous recombination between sister chromatids.</text>
</comment>
<feature type="domain" description="Non-structural maintenance of chromosome element 4 C-terminal" evidence="9">
    <location>
        <begin position="341"/>
        <end position="431"/>
    </location>
</feature>
<organism evidence="11 12">
    <name type="scientific">Rhypophila decipiens</name>
    <dbReference type="NCBI Taxonomy" id="261697"/>
    <lineage>
        <taxon>Eukaryota</taxon>
        <taxon>Fungi</taxon>
        <taxon>Dikarya</taxon>
        <taxon>Ascomycota</taxon>
        <taxon>Pezizomycotina</taxon>
        <taxon>Sordariomycetes</taxon>
        <taxon>Sordariomycetidae</taxon>
        <taxon>Sordariales</taxon>
        <taxon>Naviculisporaceae</taxon>
        <taxon>Rhypophila</taxon>
    </lineage>
</organism>
<dbReference type="GO" id="GO:0030915">
    <property type="term" value="C:Smc5-Smc6 complex"/>
    <property type="evidence" value="ECO:0007669"/>
    <property type="project" value="UniProtKB-UniRule"/>
</dbReference>
<evidence type="ECO:0000259" key="10">
    <source>
        <dbReference type="Pfam" id="PF15412"/>
    </source>
</evidence>
<evidence type="ECO:0000256" key="7">
    <source>
        <dbReference type="RuleBase" id="RU365071"/>
    </source>
</evidence>
<accession>A0AAN6Y406</accession>
<keyword evidence="4 7" id="KW-0233">DNA recombination</keyword>
<dbReference type="InterPro" id="IPR029225">
    <property type="entry name" value="Nse4_Nse3-bd"/>
</dbReference>
<keyword evidence="6 7" id="KW-0539">Nucleus</keyword>
<proteinExistence type="inferred from homology"/>
<reference evidence="11" key="1">
    <citation type="journal article" date="2023" name="Mol. Phylogenet. Evol.">
        <title>Genome-scale phylogeny and comparative genomics of the fungal order Sordariales.</title>
        <authorList>
            <person name="Hensen N."/>
            <person name="Bonometti L."/>
            <person name="Westerberg I."/>
            <person name="Brannstrom I.O."/>
            <person name="Guillou S."/>
            <person name="Cros-Aarteil S."/>
            <person name="Calhoun S."/>
            <person name="Haridas S."/>
            <person name="Kuo A."/>
            <person name="Mondo S."/>
            <person name="Pangilinan J."/>
            <person name="Riley R."/>
            <person name="LaButti K."/>
            <person name="Andreopoulos B."/>
            <person name="Lipzen A."/>
            <person name="Chen C."/>
            <person name="Yan M."/>
            <person name="Daum C."/>
            <person name="Ng V."/>
            <person name="Clum A."/>
            <person name="Steindorff A."/>
            <person name="Ohm R.A."/>
            <person name="Martin F."/>
            <person name="Silar P."/>
            <person name="Natvig D.O."/>
            <person name="Lalanne C."/>
            <person name="Gautier V."/>
            <person name="Ament-Velasquez S.L."/>
            <person name="Kruys A."/>
            <person name="Hutchinson M.I."/>
            <person name="Powell A.J."/>
            <person name="Barry K."/>
            <person name="Miller A.N."/>
            <person name="Grigoriev I.V."/>
            <person name="Debuchy R."/>
            <person name="Gladieux P."/>
            <person name="Hiltunen Thoren M."/>
            <person name="Johannesson H."/>
        </authorList>
    </citation>
    <scope>NUCLEOTIDE SEQUENCE</scope>
    <source>
        <strain evidence="11">PSN293</strain>
    </source>
</reference>
<reference evidence="11" key="2">
    <citation type="submission" date="2023-05" db="EMBL/GenBank/DDBJ databases">
        <authorList>
            <consortium name="Lawrence Berkeley National Laboratory"/>
            <person name="Steindorff A."/>
            <person name="Hensen N."/>
            <person name="Bonometti L."/>
            <person name="Westerberg I."/>
            <person name="Brannstrom I.O."/>
            <person name="Guillou S."/>
            <person name="Cros-Aarteil S."/>
            <person name="Calhoun S."/>
            <person name="Haridas S."/>
            <person name="Kuo A."/>
            <person name="Mondo S."/>
            <person name="Pangilinan J."/>
            <person name="Riley R."/>
            <person name="Labutti K."/>
            <person name="Andreopoulos B."/>
            <person name="Lipzen A."/>
            <person name="Chen C."/>
            <person name="Yanf M."/>
            <person name="Daum C."/>
            <person name="Ng V."/>
            <person name="Clum A."/>
            <person name="Ohm R."/>
            <person name="Martin F."/>
            <person name="Silar P."/>
            <person name="Natvig D."/>
            <person name="Lalanne C."/>
            <person name="Gautier V."/>
            <person name="Ament-Velasquez S.L."/>
            <person name="Kruys A."/>
            <person name="Hutchinson M.I."/>
            <person name="Powell A.J."/>
            <person name="Barry K."/>
            <person name="Miller A.N."/>
            <person name="Grigoriev I.V."/>
            <person name="Debuchy R."/>
            <person name="Gladieux P."/>
            <person name="Thoren M.H."/>
            <person name="Johannesson H."/>
        </authorList>
    </citation>
    <scope>NUCLEOTIDE SEQUENCE</scope>
    <source>
        <strain evidence="11">PSN293</strain>
    </source>
</reference>
<dbReference type="GO" id="GO:0005634">
    <property type="term" value="C:nucleus"/>
    <property type="evidence" value="ECO:0007669"/>
    <property type="project" value="UniProtKB-SubCell"/>
</dbReference>
<dbReference type="Proteomes" id="UP001301769">
    <property type="component" value="Unassembled WGS sequence"/>
</dbReference>
<evidence type="ECO:0000256" key="2">
    <source>
        <dbReference type="ARBA" id="ARBA00008997"/>
    </source>
</evidence>
<keyword evidence="3 7" id="KW-0227">DNA damage</keyword>
<keyword evidence="5 7" id="KW-0234">DNA repair</keyword>
<evidence type="ECO:0000313" key="11">
    <source>
        <dbReference type="EMBL" id="KAK4211395.1"/>
    </source>
</evidence>
<comment type="similarity">
    <text evidence="2 7">Belongs to the NSE4 family.</text>
</comment>
<dbReference type="Pfam" id="PF15412">
    <property type="entry name" value="Nse4-Nse3_bdg"/>
    <property type="match status" value="1"/>
</dbReference>
<evidence type="ECO:0000313" key="12">
    <source>
        <dbReference type="Proteomes" id="UP001301769"/>
    </source>
</evidence>
<comment type="subcellular location">
    <subcellularLocation>
        <location evidence="1 7">Nucleus</location>
    </subcellularLocation>
</comment>
<comment type="caution">
    <text evidence="11">The sequence shown here is derived from an EMBL/GenBank/DDBJ whole genome shotgun (WGS) entry which is preliminary data.</text>
</comment>
<feature type="region of interest" description="Disordered" evidence="8">
    <location>
        <begin position="186"/>
        <end position="217"/>
    </location>
</feature>
<dbReference type="EMBL" id="MU858150">
    <property type="protein sequence ID" value="KAK4211395.1"/>
    <property type="molecule type" value="Genomic_DNA"/>
</dbReference>
<dbReference type="AlphaFoldDB" id="A0AAN6Y406"/>
<feature type="region of interest" description="Disordered" evidence="8">
    <location>
        <begin position="1"/>
        <end position="86"/>
    </location>
</feature>
<sequence>MPSNRSSRAHEATPTPSPPLSSTNTPTHRLAARNRNNGEGGSRKRVSDTGGEPSTSRRRTREPSPPNEDADKDLEAYDPDQSMEERREIQRKFREMQKQMRENPDQYLQADPSAMLNYLQESNKLMRNVKQTNEATIDSRGLVIAADLSARRVQRLTSGNVGNGIDVDEFVAKCITFMKRGGGIQDDEAQELTMTQRRRRQPNRGALGSDDEDDVGDEGDMLNWGHLGRFACVPSGRRPALPGFLLGPLSIEKKIRKVTKRSAPFKINSLIEVRPQELRAEDLKKSDKNDLPSICKKIHDQLGRAQEESQDAVEAIIEEGDYDMEQQREIMDQHALHTNGQIDLLKFVVNPFSFGQTVENMFYVSFLIREGSIRLSFDEDDLPTIEKVQKDPSSTMPPPRHGTIRHQAIMSIDMQIWKDIIEEFDIKAPMIPHREEPEQQGPGARGWYS</sequence>
<evidence type="ECO:0000256" key="1">
    <source>
        <dbReference type="ARBA" id="ARBA00004123"/>
    </source>
</evidence>
<name>A0AAN6Y406_9PEZI</name>
<dbReference type="PANTHER" id="PTHR16140:SF0">
    <property type="entry name" value="NON-STRUCTURAL MAINTENANCE OF CHROMOSOMES ELEMENT 4"/>
    <property type="match status" value="1"/>
</dbReference>
<protein>
    <recommendedName>
        <fullName evidence="7">Non-structural maintenance of chromosomes element 4</fullName>
    </recommendedName>
</protein>
<evidence type="ECO:0000259" key="9">
    <source>
        <dbReference type="Pfam" id="PF08743"/>
    </source>
</evidence>